<keyword evidence="11" id="KW-0850">VLDL</keyword>
<dbReference type="PANTHER" id="PTHR14225">
    <property type="entry name" value="APOLIPOPROTEIN C-III"/>
    <property type="match status" value="1"/>
</dbReference>
<evidence type="ECO:0000256" key="5">
    <source>
        <dbReference type="ARBA" id="ARBA00022513"/>
    </source>
</evidence>
<comment type="function">
    <text evidence="13">Component of triglyceride-rich very low density lipoproteins (VLDL) and high density lipoproteins (HDL) in plasma. Plays a multifaceted role in triglyceride homeostasis. Intracellularly, promotes hepatic very low density lipoprotein 1 (VLDL1) assembly and secretion; extracellularly, attenuates hydrolysis and clearance of triglyceride-rich lipoproteins (TRLs). Impairs the lipolysis of TRLs by inhibiting lipoprotein lipase and the hepatic uptake of TRLs by remnant receptors. Formed of several curved helices connected via semiflexible hinges, so that it can wrap tightly around the curved micelle surface and easily adapt to the different diameters of its natural binding partners.</text>
</comment>
<evidence type="ECO:0000256" key="1">
    <source>
        <dbReference type="ARBA" id="ARBA00004613"/>
    </source>
</evidence>
<evidence type="ECO:0000256" key="10">
    <source>
        <dbReference type="ARBA" id="ARBA00023098"/>
    </source>
</evidence>
<evidence type="ECO:0000256" key="8">
    <source>
        <dbReference type="ARBA" id="ARBA00022963"/>
    </source>
</evidence>
<protein>
    <recommendedName>
        <fullName evidence="3">Apolipoprotein C-III</fullName>
    </recommendedName>
    <alternativeName>
        <fullName evidence="12">Apolipoprotein C3</fullName>
    </alternativeName>
</protein>
<evidence type="ECO:0000256" key="4">
    <source>
        <dbReference type="ARBA" id="ARBA00022448"/>
    </source>
</evidence>
<reference evidence="15" key="1">
    <citation type="submission" date="2025-08" db="UniProtKB">
        <authorList>
            <consortium name="Ensembl"/>
        </authorList>
    </citation>
    <scope>IDENTIFICATION</scope>
</reference>
<comment type="subcellular location">
    <subcellularLocation>
        <location evidence="1">Secreted</location>
    </subcellularLocation>
</comment>
<keyword evidence="9" id="KW-0445">Lipid transport</keyword>
<dbReference type="Ensembl" id="ENSAOWT00000016494.1">
    <property type="protein sequence ID" value="ENSAOWP00000014537.1"/>
    <property type="gene ID" value="ENSAOWG00000009924.1"/>
</dbReference>
<keyword evidence="10" id="KW-0443">Lipid metabolism</keyword>
<dbReference type="AlphaFoldDB" id="A0A8B9PR46"/>
<evidence type="ECO:0000256" key="6">
    <source>
        <dbReference type="ARBA" id="ARBA00022525"/>
    </source>
</evidence>
<evidence type="ECO:0000256" key="11">
    <source>
        <dbReference type="ARBA" id="ARBA00023313"/>
    </source>
</evidence>
<dbReference type="InterPro" id="IPR008403">
    <property type="entry name" value="Apo-CIII"/>
</dbReference>
<sequence>RQPRCLLCRFLGMRPVRRAPGEPAALATKVQEYVQQATEVARSVLATVQESEAAQQARKWLADNAALARQQLPLGALAERRQRHPRTPRSKAPAAARLWQ</sequence>
<evidence type="ECO:0000256" key="14">
    <source>
        <dbReference type="SAM" id="MobiDB-lite"/>
    </source>
</evidence>
<evidence type="ECO:0000313" key="15">
    <source>
        <dbReference type="Ensembl" id="ENSAOWP00000014537.1"/>
    </source>
</evidence>
<keyword evidence="16" id="KW-1185">Reference proteome</keyword>
<accession>A0A8B9PR46</accession>
<dbReference type="GO" id="GO:0042157">
    <property type="term" value="P:lipoprotein metabolic process"/>
    <property type="evidence" value="ECO:0007669"/>
    <property type="project" value="InterPro"/>
</dbReference>
<evidence type="ECO:0000313" key="16">
    <source>
        <dbReference type="Proteomes" id="UP000694424"/>
    </source>
</evidence>
<dbReference type="GO" id="GO:0008289">
    <property type="term" value="F:lipid binding"/>
    <property type="evidence" value="ECO:0007669"/>
    <property type="project" value="InterPro"/>
</dbReference>
<keyword evidence="7" id="KW-0732">Signal</keyword>
<proteinExistence type="inferred from homology"/>
<comment type="similarity">
    <text evidence="2">Belongs to the apolipoprotein C3 family.</text>
</comment>
<evidence type="ECO:0000256" key="3">
    <source>
        <dbReference type="ARBA" id="ARBA00015570"/>
    </source>
</evidence>
<reference evidence="15" key="2">
    <citation type="submission" date="2025-09" db="UniProtKB">
        <authorList>
            <consortium name="Ensembl"/>
        </authorList>
    </citation>
    <scope>IDENTIFICATION</scope>
</reference>
<organism evidence="15 16">
    <name type="scientific">Apteryx owenii</name>
    <name type="common">Little spotted kiwi</name>
    <dbReference type="NCBI Taxonomy" id="8824"/>
    <lineage>
        <taxon>Eukaryota</taxon>
        <taxon>Metazoa</taxon>
        <taxon>Chordata</taxon>
        <taxon>Craniata</taxon>
        <taxon>Vertebrata</taxon>
        <taxon>Euteleostomi</taxon>
        <taxon>Archelosauria</taxon>
        <taxon>Archosauria</taxon>
        <taxon>Dinosauria</taxon>
        <taxon>Saurischia</taxon>
        <taxon>Theropoda</taxon>
        <taxon>Coelurosauria</taxon>
        <taxon>Aves</taxon>
        <taxon>Palaeognathae</taxon>
        <taxon>Apterygiformes</taxon>
        <taxon>Apterygidae</taxon>
        <taxon>Apteryx</taxon>
    </lineage>
</organism>
<evidence type="ECO:0000256" key="9">
    <source>
        <dbReference type="ARBA" id="ARBA00023055"/>
    </source>
</evidence>
<evidence type="ECO:0000256" key="7">
    <source>
        <dbReference type="ARBA" id="ARBA00022729"/>
    </source>
</evidence>
<dbReference type="InterPro" id="IPR038195">
    <property type="entry name" value="Apo_CIII_sf"/>
</dbReference>
<dbReference type="GO" id="GO:0034361">
    <property type="term" value="C:very-low-density lipoprotein particle"/>
    <property type="evidence" value="ECO:0007669"/>
    <property type="project" value="UniProtKB-KW"/>
</dbReference>
<keyword evidence="5" id="KW-0162">Chylomicron</keyword>
<name>A0A8B9PR46_APTOW</name>
<evidence type="ECO:0000256" key="13">
    <source>
        <dbReference type="ARBA" id="ARBA00045699"/>
    </source>
</evidence>
<dbReference type="PANTHER" id="PTHR14225:SF0">
    <property type="entry name" value="APOLIPOPROTEIN C-III"/>
    <property type="match status" value="1"/>
</dbReference>
<feature type="region of interest" description="Disordered" evidence="14">
    <location>
        <begin position="75"/>
        <end position="100"/>
    </location>
</feature>
<evidence type="ECO:0000256" key="12">
    <source>
        <dbReference type="ARBA" id="ARBA00031173"/>
    </source>
</evidence>
<keyword evidence="6" id="KW-0964">Secreted</keyword>
<evidence type="ECO:0000256" key="2">
    <source>
        <dbReference type="ARBA" id="ARBA00011008"/>
    </source>
</evidence>
<dbReference type="Gene3D" id="6.10.90.10">
    <property type="entry name" value="Apolipoprotein CIII"/>
    <property type="match status" value="1"/>
</dbReference>
<dbReference type="GO" id="GO:0016042">
    <property type="term" value="P:lipid catabolic process"/>
    <property type="evidence" value="ECO:0007669"/>
    <property type="project" value="UniProtKB-KW"/>
</dbReference>
<dbReference type="Pfam" id="PF05778">
    <property type="entry name" value="Apo-CIII"/>
    <property type="match status" value="1"/>
</dbReference>
<dbReference type="Proteomes" id="UP000694424">
    <property type="component" value="Unplaced"/>
</dbReference>
<dbReference type="GO" id="GO:0006869">
    <property type="term" value="P:lipid transport"/>
    <property type="evidence" value="ECO:0007669"/>
    <property type="project" value="UniProtKB-KW"/>
</dbReference>
<keyword evidence="4" id="KW-0813">Transport</keyword>
<keyword evidence="8" id="KW-0442">Lipid degradation</keyword>
<dbReference type="GO" id="GO:0042627">
    <property type="term" value="C:chylomicron"/>
    <property type="evidence" value="ECO:0007669"/>
    <property type="project" value="UniProtKB-KW"/>
</dbReference>